<protein>
    <submittedName>
        <fullName evidence="1">DUF1489 domain-containing protein</fullName>
    </submittedName>
</protein>
<dbReference type="RefSeq" id="WP_109270706.1">
    <property type="nucleotide sequence ID" value="NZ_QFFF01000001.1"/>
</dbReference>
<sequence length="134" mass="14628">MGTLHISKVAVACASFEALKKRQAGRIADGIVPLTTRFRPKRADELVGGSLYWIIKHRIAARQTILGFAEGEERRTIIRLDPALVPVQARPKRAHQGWRYLANDDAPADLASEGDGLAALPPRLVVELSSLALI</sequence>
<gene>
    <name evidence="1" type="ORF">DF286_06575</name>
</gene>
<dbReference type="EMBL" id="QFFF01000001">
    <property type="protein sequence ID" value="PWG02567.1"/>
    <property type="molecule type" value="Genomic_DNA"/>
</dbReference>
<reference evidence="1 2" key="1">
    <citation type="submission" date="2018-05" db="EMBL/GenBank/DDBJ databases">
        <title>Genome of Sphingosinicella humi QZX222.</title>
        <authorList>
            <person name="Qiao Z."/>
            <person name="Wang G."/>
        </authorList>
    </citation>
    <scope>NUCLEOTIDE SEQUENCE [LARGE SCALE GENOMIC DNA]</scope>
    <source>
        <strain evidence="1 2">QZX222</strain>
    </source>
</reference>
<accession>A0A2U2J2K3</accession>
<dbReference type="OrthoDB" id="9798292at2"/>
<comment type="caution">
    <text evidence="1">The sequence shown here is derived from an EMBL/GenBank/DDBJ whole genome shotgun (WGS) entry which is preliminary data.</text>
</comment>
<organism evidence="1 2">
    <name type="scientific">Allosphingosinicella humi</name>
    <dbReference type="NCBI Taxonomy" id="2068657"/>
    <lineage>
        <taxon>Bacteria</taxon>
        <taxon>Pseudomonadati</taxon>
        <taxon>Pseudomonadota</taxon>
        <taxon>Alphaproteobacteria</taxon>
        <taxon>Sphingomonadales</taxon>
        <taxon>Sphingomonadaceae</taxon>
        <taxon>Allosphingosinicella</taxon>
    </lineage>
</organism>
<name>A0A2U2J2K3_9SPHN</name>
<dbReference type="Proteomes" id="UP000245916">
    <property type="component" value="Unassembled WGS sequence"/>
</dbReference>
<evidence type="ECO:0000313" key="1">
    <source>
        <dbReference type="EMBL" id="PWG02567.1"/>
    </source>
</evidence>
<evidence type="ECO:0000313" key="2">
    <source>
        <dbReference type="Proteomes" id="UP000245916"/>
    </source>
</evidence>
<dbReference type="AlphaFoldDB" id="A0A2U2J2K3"/>
<proteinExistence type="predicted"/>
<dbReference type="Pfam" id="PF07370">
    <property type="entry name" value="DUF1489"/>
    <property type="match status" value="1"/>
</dbReference>
<dbReference type="PIRSF" id="PIRSF032025">
    <property type="entry name" value="UCP032025"/>
    <property type="match status" value="1"/>
</dbReference>
<keyword evidence="2" id="KW-1185">Reference proteome</keyword>
<dbReference type="InterPro" id="IPR008320">
    <property type="entry name" value="UCP032025"/>
</dbReference>